<evidence type="ECO:0000313" key="3">
    <source>
        <dbReference type="Proteomes" id="UP000250369"/>
    </source>
</evidence>
<reference evidence="2 3" key="1">
    <citation type="journal article" date="2009" name="Int. J. Syst. Evol. Microbiol.">
        <title>Paenibacillus contaminans sp. nov., isolated from a contaminated laboratory plate.</title>
        <authorList>
            <person name="Chou J.H."/>
            <person name="Lee J.H."/>
            <person name="Lin M.C."/>
            <person name="Chang P.S."/>
            <person name="Arun A.B."/>
            <person name="Young C.C."/>
            <person name="Chen W.M."/>
        </authorList>
    </citation>
    <scope>NUCLEOTIDE SEQUENCE [LARGE SCALE GENOMIC DNA]</scope>
    <source>
        <strain evidence="2 3">CKOBP-6</strain>
    </source>
</reference>
<dbReference type="EMBL" id="QMFB01000007">
    <property type="protein sequence ID" value="RAV20599.1"/>
    <property type="molecule type" value="Genomic_DNA"/>
</dbReference>
<dbReference type="RefSeq" id="WP_113031457.1">
    <property type="nucleotide sequence ID" value="NZ_QMFB01000007.1"/>
</dbReference>
<proteinExistence type="predicted"/>
<sequence>MIRRKGIHILRHFKRDCTGGAAVEAAVTLPFFLLFVLALHSLLQISIAGTALQKSLADTTQTIADNVYPVELLYVEAKSQALQSKPAQLLQGIASKIMSARSVVTSAEQLVDQYAAFIPDALLELVKLEQTKREQLEAAGQEQLTEALDKSISPILNKAFEKLVLQSDNAKRLKGERIKVIKVVLPEMGNHDKAYIGIEAEYEFSLPVPFIRKTVIIGRTSYERTWVGS</sequence>
<feature type="transmembrane region" description="Helical" evidence="1">
    <location>
        <begin position="21"/>
        <end position="43"/>
    </location>
</feature>
<dbReference type="Proteomes" id="UP000250369">
    <property type="component" value="Unassembled WGS sequence"/>
</dbReference>
<evidence type="ECO:0000256" key="1">
    <source>
        <dbReference type="SAM" id="Phobius"/>
    </source>
</evidence>
<keyword evidence="1" id="KW-1133">Transmembrane helix</keyword>
<keyword evidence="3" id="KW-1185">Reference proteome</keyword>
<comment type="caution">
    <text evidence="2">The sequence shown here is derived from an EMBL/GenBank/DDBJ whole genome shotgun (WGS) entry which is preliminary data.</text>
</comment>
<protein>
    <recommendedName>
        <fullName evidence="4">Pilus assembly protein</fullName>
    </recommendedName>
</protein>
<accession>A0A329ML67</accession>
<dbReference type="OrthoDB" id="2388573at2"/>
<organism evidence="2 3">
    <name type="scientific">Paenibacillus contaminans</name>
    <dbReference type="NCBI Taxonomy" id="450362"/>
    <lineage>
        <taxon>Bacteria</taxon>
        <taxon>Bacillati</taxon>
        <taxon>Bacillota</taxon>
        <taxon>Bacilli</taxon>
        <taxon>Bacillales</taxon>
        <taxon>Paenibacillaceae</taxon>
        <taxon>Paenibacillus</taxon>
    </lineage>
</organism>
<evidence type="ECO:0000313" key="2">
    <source>
        <dbReference type="EMBL" id="RAV20599.1"/>
    </source>
</evidence>
<name>A0A329ML67_9BACL</name>
<dbReference type="AlphaFoldDB" id="A0A329ML67"/>
<keyword evidence="1" id="KW-0472">Membrane</keyword>
<gene>
    <name evidence="2" type="ORF">DQG23_13875</name>
</gene>
<evidence type="ECO:0008006" key="4">
    <source>
        <dbReference type="Google" id="ProtNLM"/>
    </source>
</evidence>
<keyword evidence="1" id="KW-0812">Transmembrane</keyword>